<accession>A0A3N6LPT8</accession>
<organism evidence="1 2">
    <name type="scientific">Natrarchaeobius halalkaliphilus</name>
    <dbReference type="NCBI Taxonomy" id="1679091"/>
    <lineage>
        <taxon>Archaea</taxon>
        <taxon>Methanobacteriati</taxon>
        <taxon>Methanobacteriota</taxon>
        <taxon>Stenosarchaea group</taxon>
        <taxon>Halobacteria</taxon>
        <taxon>Halobacteriales</taxon>
        <taxon>Natrialbaceae</taxon>
        <taxon>Natrarchaeobius</taxon>
    </lineage>
</organism>
<proteinExistence type="predicted"/>
<evidence type="ECO:0000313" key="1">
    <source>
        <dbReference type="EMBL" id="RQG91538.1"/>
    </source>
</evidence>
<gene>
    <name evidence="1" type="ORF">EA462_06150</name>
</gene>
<name>A0A3N6LPT8_9EURY</name>
<protein>
    <submittedName>
        <fullName evidence="1">Uncharacterized protein</fullName>
    </submittedName>
</protein>
<dbReference type="AlphaFoldDB" id="A0A3N6LPT8"/>
<dbReference type="Proteomes" id="UP000273828">
    <property type="component" value="Unassembled WGS sequence"/>
</dbReference>
<keyword evidence="2" id="KW-1185">Reference proteome</keyword>
<comment type="caution">
    <text evidence="1">The sequence shown here is derived from an EMBL/GenBank/DDBJ whole genome shotgun (WGS) entry which is preliminary data.</text>
</comment>
<evidence type="ECO:0000313" key="2">
    <source>
        <dbReference type="Proteomes" id="UP000273828"/>
    </source>
</evidence>
<reference evidence="1 2" key="1">
    <citation type="submission" date="2018-10" db="EMBL/GenBank/DDBJ databases">
        <title>Natrarchaeobius chitinivorans gen. nov., sp. nov., and Natrarchaeobius haloalkaliphilus sp. nov., alkaliphilic, chitin-utilizing haloarchaea from hypersaline alkaline lakes.</title>
        <authorList>
            <person name="Sorokin D.Y."/>
            <person name="Elcheninov A.G."/>
            <person name="Kostrikina N.A."/>
            <person name="Bale N.J."/>
            <person name="Sinninghe Damste J.S."/>
            <person name="Khijniak T.V."/>
            <person name="Kublanov I.V."/>
            <person name="Toshchakov S.V."/>
        </authorList>
    </citation>
    <scope>NUCLEOTIDE SEQUENCE [LARGE SCALE GENOMIC DNA]</scope>
    <source>
        <strain evidence="1 2">AArcht-Sl</strain>
    </source>
</reference>
<sequence>MKRWWRISNATLLRPKAEKARGGPIGCRNCFAGQPSSVIECLLVAQSTSTDSISRHSGEH</sequence>
<dbReference type="EMBL" id="REFY01000002">
    <property type="protein sequence ID" value="RQG91538.1"/>
    <property type="molecule type" value="Genomic_DNA"/>
</dbReference>